<gene>
    <name evidence="3" type="ORF">VNI00_010266</name>
</gene>
<evidence type="ECO:0000256" key="1">
    <source>
        <dbReference type="SAM" id="MobiDB-lite"/>
    </source>
</evidence>
<reference evidence="3 4" key="1">
    <citation type="submission" date="2024-01" db="EMBL/GenBank/DDBJ databases">
        <title>A draft genome for a cacao thread blight-causing isolate of Paramarasmius palmivorus.</title>
        <authorList>
            <person name="Baruah I.K."/>
            <person name="Bukari Y."/>
            <person name="Amoako-Attah I."/>
            <person name="Meinhardt L.W."/>
            <person name="Bailey B.A."/>
            <person name="Cohen S.P."/>
        </authorList>
    </citation>
    <scope>NUCLEOTIDE SEQUENCE [LARGE SCALE GENOMIC DNA]</scope>
    <source>
        <strain evidence="3 4">GH-12</strain>
    </source>
</reference>
<keyword evidence="4" id="KW-1185">Reference proteome</keyword>
<keyword evidence="2" id="KW-0812">Transmembrane</keyword>
<feature type="region of interest" description="Disordered" evidence="1">
    <location>
        <begin position="319"/>
        <end position="338"/>
    </location>
</feature>
<evidence type="ECO:0000313" key="4">
    <source>
        <dbReference type="Proteomes" id="UP001383192"/>
    </source>
</evidence>
<dbReference type="EMBL" id="JAYKXP010000040">
    <property type="protein sequence ID" value="KAK7039095.1"/>
    <property type="molecule type" value="Genomic_DNA"/>
</dbReference>
<dbReference type="AlphaFoldDB" id="A0AAW0CJ20"/>
<evidence type="ECO:0000313" key="3">
    <source>
        <dbReference type="EMBL" id="KAK7039095.1"/>
    </source>
</evidence>
<keyword evidence="2" id="KW-0472">Membrane</keyword>
<name>A0AAW0CJ20_9AGAR</name>
<sequence length="463" mass="51394">MSYRSDTTYPRRVIVDDTDPRVQYVGDWTLDVGSFDNLGIPGPPYNHTLWGTKQDGASFLFDFEGEFIQVRGAKDNPKLPPDPDLVPFENVTLLAKWSCTVDGDAITPLSHLDDTSYMTHIVLCEQGFLSRKKHTLNRTVFIEDPDTQMFWVDEIEYQPLEVADLQNEILKINSSDSSVEYHNESKMWFPDPQNIMYNQTGTTGITATLSFTRMGTQVVLYGINRGFDLTKGSARYRIDHSMEVDFETPESRLAPDGLNTSDYYHQLIFTTPKLKLGSHEIDITFTGPGETEKPLQWLTIDYFYITSGEDAAQLNYTGTNGSTGGETIQGESPNSESRTPTGAIIGGVLGGVVGLVLLVGNILLALKCRGKRISERPGVIDHENIFASPEIFSHGITSEPLTISEFGASPPSTSYSTAEPCIPSNWKDMKNAQRNAVAEAVVERRHQDSGIRYSQRGGHSAKL</sequence>
<proteinExistence type="predicted"/>
<dbReference type="Proteomes" id="UP001383192">
    <property type="component" value="Unassembled WGS sequence"/>
</dbReference>
<organism evidence="3 4">
    <name type="scientific">Paramarasmius palmivorus</name>
    <dbReference type="NCBI Taxonomy" id="297713"/>
    <lineage>
        <taxon>Eukaryota</taxon>
        <taxon>Fungi</taxon>
        <taxon>Dikarya</taxon>
        <taxon>Basidiomycota</taxon>
        <taxon>Agaricomycotina</taxon>
        <taxon>Agaricomycetes</taxon>
        <taxon>Agaricomycetidae</taxon>
        <taxon>Agaricales</taxon>
        <taxon>Marasmiineae</taxon>
        <taxon>Marasmiaceae</taxon>
        <taxon>Paramarasmius</taxon>
    </lineage>
</organism>
<comment type="caution">
    <text evidence="3">The sequence shown here is derived from an EMBL/GenBank/DDBJ whole genome shotgun (WGS) entry which is preliminary data.</text>
</comment>
<protein>
    <submittedName>
        <fullName evidence="3">Uncharacterized protein</fullName>
    </submittedName>
</protein>
<evidence type="ECO:0000256" key="2">
    <source>
        <dbReference type="SAM" id="Phobius"/>
    </source>
</evidence>
<feature type="transmembrane region" description="Helical" evidence="2">
    <location>
        <begin position="343"/>
        <end position="366"/>
    </location>
</feature>
<dbReference type="Gene3D" id="2.60.120.260">
    <property type="entry name" value="Galactose-binding domain-like"/>
    <property type="match status" value="1"/>
</dbReference>
<accession>A0AAW0CJ20</accession>
<keyword evidence="2" id="KW-1133">Transmembrane helix</keyword>